<gene>
    <name evidence="1" type="ORF">PQR01_40405</name>
</gene>
<sequence>MQSPVSKRISAAAVLTILLTIAGCAGTGGIVPQDHTIEPSSLDAGNAIRAAN</sequence>
<comment type="caution">
    <text evidence="1">The sequence shown here is derived from an EMBL/GenBank/DDBJ whole genome shotgun (WGS) entry which is preliminary data.</text>
</comment>
<keyword evidence="2" id="KW-1185">Reference proteome</keyword>
<dbReference type="EMBL" id="JAQQDW010000235">
    <property type="protein sequence ID" value="MFM0109454.1"/>
    <property type="molecule type" value="Genomic_DNA"/>
</dbReference>
<name>A0ACC7NQ70_9BURK</name>
<dbReference type="Proteomes" id="UP001629235">
    <property type="component" value="Unassembled WGS sequence"/>
</dbReference>
<accession>A0ACC7NQ70</accession>
<reference evidence="1 2" key="1">
    <citation type="journal article" date="2024" name="Chem. Sci.">
        <title>Discovery of megapolipeptins by genome mining of a Burkholderiales bacteria collection.</title>
        <authorList>
            <person name="Paulo B.S."/>
            <person name="Recchia M.J.J."/>
            <person name="Lee S."/>
            <person name="Fergusson C.H."/>
            <person name="Romanowski S.B."/>
            <person name="Hernandez A."/>
            <person name="Krull N."/>
            <person name="Liu D.Y."/>
            <person name="Cavanagh H."/>
            <person name="Bos A."/>
            <person name="Gray C.A."/>
            <person name="Murphy B.T."/>
            <person name="Linington R.G."/>
            <person name="Eustaquio A.S."/>
        </authorList>
    </citation>
    <scope>NUCLEOTIDE SEQUENCE [LARGE SCALE GENOMIC DNA]</scope>
    <source>
        <strain evidence="1 2">RL18-126-BIB-B</strain>
    </source>
</reference>
<proteinExistence type="predicted"/>
<feature type="non-terminal residue" evidence="1">
    <location>
        <position position="52"/>
    </location>
</feature>
<protein>
    <submittedName>
        <fullName evidence="1">RND transporter</fullName>
    </submittedName>
</protein>
<evidence type="ECO:0000313" key="1">
    <source>
        <dbReference type="EMBL" id="MFM0109454.1"/>
    </source>
</evidence>
<evidence type="ECO:0000313" key="2">
    <source>
        <dbReference type="Proteomes" id="UP001629235"/>
    </source>
</evidence>
<organism evidence="1 2">
    <name type="scientific">Paraburkholderia rhynchosiae</name>
    <dbReference type="NCBI Taxonomy" id="487049"/>
    <lineage>
        <taxon>Bacteria</taxon>
        <taxon>Pseudomonadati</taxon>
        <taxon>Pseudomonadota</taxon>
        <taxon>Betaproteobacteria</taxon>
        <taxon>Burkholderiales</taxon>
        <taxon>Burkholderiaceae</taxon>
        <taxon>Paraburkholderia</taxon>
    </lineage>
</organism>